<proteinExistence type="predicted"/>
<keyword evidence="2" id="KW-1133">Transmembrane helix</keyword>
<evidence type="ECO:0000256" key="1">
    <source>
        <dbReference type="SAM" id="MobiDB-lite"/>
    </source>
</evidence>
<organism evidence="3 4">
    <name type="scientific">Tritrichomonas musculus</name>
    <dbReference type="NCBI Taxonomy" id="1915356"/>
    <lineage>
        <taxon>Eukaryota</taxon>
        <taxon>Metamonada</taxon>
        <taxon>Parabasalia</taxon>
        <taxon>Tritrichomonadida</taxon>
        <taxon>Tritrichomonadidae</taxon>
        <taxon>Tritrichomonas</taxon>
    </lineage>
</organism>
<protein>
    <submittedName>
        <fullName evidence="3">Uncharacterized protein</fullName>
    </submittedName>
</protein>
<reference evidence="3 4" key="1">
    <citation type="submission" date="2024-04" db="EMBL/GenBank/DDBJ databases">
        <title>Tritrichomonas musculus Genome.</title>
        <authorList>
            <person name="Alves-Ferreira E."/>
            <person name="Grigg M."/>
            <person name="Lorenzi H."/>
            <person name="Galac M."/>
        </authorList>
    </citation>
    <scope>NUCLEOTIDE SEQUENCE [LARGE SCALE GENOMIC DNA]</scope>
    <source>
        <strain evidence="3 4">EAF2021</strain>
    </source>
</reference>
<feature type="transmembrane region" description="Helical" evidence="2">
    <location>
        <begin position="75"/>
        <end position="95"/>
    </location>
</feature>
<keyword evidence="2" id="KW-0472">Membrane</keyword>
<gene>
    <name evidence="3" type="ORF">M9Y10_038995</name>
</gene>
<dbReference type="InterPro" id="IPR033579">
    <property type="entry name" value="TMEM128"/>
</dbReference>
<sequence length="162" mass="18994">MKKRFNGDGSFDPRPGGNSPPIIEIPHRSEAVETTLRVIRTIVFTALFLFVCKLTHFRQKMLYDVRINRRFLDMFYFLAAVFVVIYLYLLITLRILRPPNKRVPVDNWDTVAPFPLYTCTICLVGCVISFIFALWPAFHFMTFIIGVLGFITMIFIFQWLPF</sequence>
<dbReference type="PANTHER" id="PTHR31134">
    <property type="entry name" value="TRANSMEMBRANE PROTEIN 128"/>
    <property type="match status" value="1"/>
</dbReference>
<name>A0ABR2K9Z9_9EUKA</name>
<evidence type="ECO:0000313" key="4">
    <source>
        <dbReference type="Proteomes" id="UP001470230"/>
    </source>
</evidence>
<feature type="transmembrane region" description="Helical" evidence="2">
    <location>
        <begin position="142"/>
        <end position="160"/>
    </location>
</feature>
<keyword evidence="2" id="KW-0812">Transmembrane</keyword>
<evidence type="ECO:0000313" key="3">
    <source>
        <dbReference type="EMBL" id="KAK8887936.1"/>
    </source>
</evidence>
<dbReference type="PANTHER" id="PTHR31134:SF1">
    <property type="entry name" value="TRANSMEMBRANE PROTEIN 128"/>
    <property type="match status" value="1"/>
</dbReference>
<keyword evidence="4" id="KW-1185">Reference proteome</keyword>
<dbReference type="Pfam" id="PF20479">
    <property type="entry name" value="TMEM128"/>
    <property type="match status" value="1"/>
</dbReference>
<feature type="region of interest" description="Disordered" evidence="1">
    <location>
        <begin position="1"/>
        <end position="22"/>
    </location>
</feature>
<feature type="transmembrane region" description="Helical" evidence="2">
    <location>
        <begin position="115"/>
        <end position="135"/>
    </location>
</feature>
<accession>A0ABR2K9Z9</accession>
<comment type="caution">
    <text evidence="3">The sequence shown here is derived from an EMBL/GenBank/DDBJ whole genome shotgun (WGS) entry which is preliminary data.</text>
</comment>
<dbReference type="Proteomes" id="UP001470230">
    <property type="component" value="Unassembled WGS sequence"/>
</dbReference>
<evidence type="ECO:0000256" key="2">
    <source>
        <dbReference type="SAM" id="Phobius"/>
    </source>
</evidence>
<dbReference type="EMBL" id="JAPFFF010000006">
    <property type="protein sequence ID" value="KAK8887936.1"/>
    <property type="molecule type" value="Genomic_DNA"/>
</dbReference>
<feature type="transmembrane region" description="Helical" evidence="2">
    <location>
        <begin position="38"/>
        <end position="55"/>
    </location>
</feature>